<keyword evidence="9" id="KW-1185">Reference proteome</keyword>
<dbReference type="AlphaFoldDB" id="A0A485KDX6"/>
<dbReference type="SUPFAM" id="SSF52540">
    <property type="entry name" value="P-loop containing nucleoside triphosphate hydrolases"/>
    <property type="match status" value="1"/>
</dbReference>
<keyword evidence="4" id="KW-0206">Cytoskeleton</keyword>
<keyword evidence="2" id="KW-0963">Cytoplasm</keyword>
<evidence type="ECO:0000256" key="4">
    <source>
        <dbReference type="ARBA" id="ARBA00023212"/>
    </source>
</evidence>
<name>A0A485KDX6_9STRA</name>
<comment type="similarity">
    <text evidence="5">Belongs to the TRAFAC class myosin-kinesin ATPase superfamily. Kinesin family.</text>
</comment>
<keyword evidence="3 5" id="KW-0505">Motor protein</keyword>
<gene>
    <name evidence="8" type="primary">Aste57867_4988</name>
    <name evidence="7" type="ORF">As57867_004975</name>
    <name evidence="8" type="ORF">ASTE57867_4988</name>
</gene>
<reference evidence="7" key="2">
    <citation type="submission" date="2019-06" db="EMBL/GenBank/DDBJ databases">
        <title>Genomics analysis of Aphanomyces spp. identifies a new class of oomycete effector associated with host adaptation.</title>
        <authorList>
            <person name="Gaulin E."/>
        </authorList>
    </citation>
    <scope>NUCLEOTIDE SEQUENCE</scope>
    <source>
        <strain evidence="7">CBS 578.67</strain>
    </source>
</reference>
<dbReference type="InterPro" id="IPR027417">
    <property type="entry name" value="P-loop_NTPase"/>
</dbReference>
<evidence type="ECO:0000256" key="3">
    <source>
        <dbReference type="ARBA" id="ARBA00023175"/>
    </source>
</evidence>
<dbReference type="Pfam" id="PF00225">
    <property type="entry name" value="Kinesin"/>
    <property type="match status" value="1"/>
</dbReference>
<evidence type="ECO:0000256" key="5">
    <source>
        <dbReference type="PROSITE-ProRule" id="PRU00283"/>
    </source>
</evidence>
<dbReference type="EMBL" id="CAADRA010001479">
    <property type="protein sequence ID" value="VFT82074.1"/>
    <property type="molecule type" value="Genomic_DNA"/>
</dbReference>
<keyword evidence="5" id="KW-0547">Nucleotide-binding</keyword>
<dbReference type="Proteomes" id="UP000332933">
    <property type="component" value="Unassembled WGS sequence"/>
</dbReference>
<feature type="binding site" evidence="5">
    <location>
        <begin position="83"/>
        <end position="90"/>
    </location>
    <ligand>
        <name>ATP</name>
        <dbReference type="ChEBI" id="CHEBI:30616"/>
    </ligand>
</feature>
<organism evidence="8 9">
    <name type="scientific">Aphanomyces stellatus</name>
    <dbReference type="NCBI Taxonomy" id="120398"/>
    <lineage>
        <taxon>Eukaryota</taxon>
        <taxon>Sar</taxon>
        <taxon>Stramenopiles</taxon>
        <taxon>Oomycota</taxon>
        <taxon>Saprolegniomycetes</taxon>
        <taxon>Saprolegniales</taxon>
        <taxon>Verrucalvaceae</taxon>
        <taxon>Aphanomyces</taxon>
    </lineage>
</organism>
<dbReference type="PROSITE" id="PS50067">
    <property type="entry name" value="KINESIN_MOTOR_2"/>
    <property type="match status" value="1"/>
</dbReference>
<protein>
    <submittedName>
        <fullName evidence="8">Aste57867_4988 protein</fullName>
    </submittedName>
</protein>
<dbReference type="SMART" id="SM00129">
    <property type="entry name" value="KISc"/>
    <property type="match status" value="1"/>
</dbReference>
<dbReference type="InterPro" id="IPR047149">
    <property type="entry name" value="KIF11-like"/>
</dbReference>
<evidence type="ECO:0000256" key="1">
    <source>
        <dbReference type="ARBA" id="ARBA00004245"/>
    </source>
</evidence>
<dbReference type="EMBL" id="VJMH01001478">
    <property type="protein sequence ID" value="KAF0711917.1"/>
    <property type="molecule type" value="Genomic_DNA"/>
</dbReference>
<dbReference type="InterPro" id="IPR001752">
    <property type="entry name" value="Kinesin_motor_dom"/>
</dbReference>
<dbReference type="GO" id="GO:0051231">
    <property type="term" value="P:spindle elongation"/>
    <property type="evidence" value="ECO:0007669"/>
    <property type="project" value="TreeGrafter"/>
</dbReference>
<comment type="subcellular location">
    <subcellularLocation>
        <location evidence="1">Cytoplasm</location>
        <location evidence="1">Cytoskeleton</location>
    </subcellularLocation>
</comment>
<dbReference type="PANTHER" id="PTHR47970:SF12">
    <property type="entry name" value="KINESIN FAMILY MEMBER 11"/>
    <property type="match status" value="1"/>
</dbReference>
<dbReference type="GO" id="GO:0072686">
    <property type="term" value="C:mitotic spindle"/>
    <property type="evidence" value="ECO:0007669"/>
    <property type="project" value="TreeGrafter"/>
</dbReference>
<evidence type="ECO:0000313" key="8">
    <source>
        <dbReference type="EMBL" id="VFT82074.1"/>
    </source>
</evidence>
<dbReference type="GO" id="GO:0090307">
    <property type="term" value="P:mitotic spindle assembly"/>
    <property type="evidence" value="ECO:0007669"/>
    <property type="project" value="TreeGrafter"/>
</dbReference>
<accession>A0A485KDX6</accession>
<dbReference type="OrthoDB" id="3176171at2759"/>
<proteinExistence type="inferred from homology"/>
<reference evidence="8 9" key="1">
    <citation type="submission" date="2019-03" db="EMBL/GenBank/DDBJ databases">
        <authorList>
            <person name="Gaulin E."/>
            <person name="Dumas B."/>
        </authorList>
    </citation>
    <scope>NUCLEOTIDE SEQUENCE [LARGE SCALE GENOMIC DNA]</scope>
    <source>
        <strain evidence="8">CBS 568.67</strain>
    </source>
</reference>
<evidence type="ECO:0000313" key="7">
    <source>
        <dbReference type="EMBL" id="KAF0711917.1"/>
    </source>
</evidence>
<feature type="domain" description="Kinesin motor" evidence="6">
    <location>
        <begin position="5"/>
        <end position="132"/>
    </location>
</feature>
<dbReference type="InterPro" id="IPR036961">
    <property type="entry name" value="Kinesin_motor_dom_sf"/>
</dbReference>
<evidence type="ECO:0000259" key="6">
    <source>
        <dbReference type="PROSITE" id="PS50067"/>
    </source>
</evidence>
<evidence type="ECO:0000256" key="2">
    <source>
        <dbReference type="ARBA" id="ARBA00022490"/>
    </source>
</evidence>
<dbReference type="GO" id="GO:0005524">
    <property type="term" value="F:ATP binding"/>
    <property type="evidence" value="ECO:0007669"/>
    <property type="project" value="UniProtKB-UniRule"/>
</dbReference>
<keyword evidence="5" id="KW-0067">ATP-binding</keyword>
<dbReference type="GO" id="GO:0008574">
    <property type="term" value="F:plus-end-directed microtubule motor activity"/>
    <property type="evidence" value="ECO:0007669"/>
    <property type="project" value="TreeGrafter"/>
</dbReference>
<dbReference type="GO" id="GO:0005876">
    <property type="term" value="C:spindle microtubule"/>
    <property type="evidence" value="ECO:0007669"/>
    <property type="project" value="TreeGrafter"/>
</dbReference>
<dbReference type="GO" id="GO:0007018">
    <property type="term" value="P:microtubule-based movement"/>
    <property type="evidence" value="ECO:0007669"/>
    <property type="project" value="InterPro"/>
</dbReference>
<sequence>MMEKNVQVAVRVRPMNEREKALQRPSVVSALPKTHQISVKKKTYTFDRVFGQYATQKDVFKGVVQSAADEALAGFNCTVFAYGQTGTGKTHTIQGNLKANHEDSGNKERVLGAFDMCPGRRIVMFSRQTLCN</sequence>
<dbReference type="GO" id="GO:0008017">
    <property type="term" value="F:microtubule binding"/>
    <property type="evidence" value="ECO:0007669"/>
    <property type="project" value="InterPro"/>
</dbReference>
<evidence type="ECO:0000313" key="9">
    <source>
        <dbReference type="Proteomes" id="UP000332933"/>
    </source>
</evidence>
<dbReference type="GO" id="GO:0005634">
    <property type="term" value="C:nucleus"/>
    <property type="evidence" value="ECO:0007669"/>
    <property type="project" value="TreeGrafter"/>
</dbReference>
<dbReference type="PANTHER" id="PTHR47970">
    <property type="entry name" value="KINESIN-LIKE PROTEIN KIF11"/>
    <property type="match status" value="1"/>
</dbReference>
<dbReference type="Gene3D" id="3.40.850.10">
    <property type="entry name" value="Kinesin motor domain"/>
    <property type="match status" value="1"/>
</dbReference>